<evidence type="ECO:0000313" key="3">
    <source>
        <dbReference type="EMBL" id="CAD7675873.1"/>
    </source>
</evidence>
<dbReference type="InterPro" id="IPR026754">
    <property type="entry name" value="PPDPF"/>
</dbReference>
<sequence>MTTFPSSGRLMAPYNYHQPCLGSSSSNSSCRSAEHPGEAIPDHLASFFFQKSTLPYNLALEAMREQPGGQPGKANTRPQSRVATSGLRRH</sequence>
<dbReference type="Proteomes" id="UP000645828">
    <property type="component" value="Unassembled WGS sequence"/>
</dbReference>
<reference evidence="3" key="1">
    <citation type="submission" date="2020-12" db="EMBL/GenBank/DDBJ databases">
        <authorList>
            <consortium name="Molecular Ecology Group"/>
        </authorList>
    </citation>
    <scope>NUCLEOTIDE SEQUENCE</scope>
    <source>
        <strain evidence="3">TBG_1078</strain>
    </source>
</reference>
<dbReference type="AlphaFoldDB" id="A0A811YHT4"/>
<name>A0A811YHT4_NYCPR</name>
<gene>
    <name evidence="3" type="ORF">NYPRO_LOCUS8668</name>
</gene>
<dbReference type="Pfam" id="PF15060">
    <property type="entry name" value="PPDFL"/>
    <property type="match status" value="1"/>
</dbReference>
<dbReference type="EMBL" id="CAJHUB010000676">
    <property type="protein sequence ID" value="CAD7675873.1"/>
    <property type="molecule type" value="Genomic_DNA"/>
</dbReference>
<accession>A0A811YHT4</accession>
<feature type="region of interest" description="Disordered" evidence="2">
    <location>
        <begin position="64"/>
        <end position="90"/>
    </location>
</feature>
<keyword evidence="4" id="KW-1185">Reference proteome</keyword>
<dbReference type="PRINTS" id="PR02071">
    <property type="entry name" value="PPDPFACTOR"/>
</dbReference>
<feature type="region of interest" description="Disordered" evidence="2">
    <location>
        <begin position="1"/>
        <end position="37"/>
    </location>
</feature>
<dbReference type="GO" id="GO:0030154">
    <property type="term" value="P:cell differentiation"/>
    <property type="evidence" value="ECO:0007669"/>
    <property type="project" value="InterPro"/>
</dbReference>
<evidence type="ECO:0000256" key="2">
    <source>
        <dbReference type="SAM" id="MobiDB-lite"/>
    </source>
</evidence>
<proteinExistence type="inferred from homology"/>
<evidence type="ECO:0000313" key="4">
    <source>
        <dbReference type="Proteomes" id="UP000645828"/>
    </source>
</evidence>
<comment type="caution">
    <text evidence="3">The sequence shown here is derived from an EMBL/GenBank/DDBJ whole genome shotgun (WGS) entry which is preliminary data.</text>
</comment>
<comment type="similarity">
    <text evidence="1">Belongs to the PPDPF family.</text>
</comment>
<organism evidence="3 4">
    <name type="scientific">Nyctereutes procyonoides</name>
    <name type="common">Raccoon dog</name>
    <name type="synonym">Canis procyonoides</name>
    <dbReference type="NCBI Taxonomy" id="34880"/>
    <lineage>
        <taxon>Eukaryota</taxon>
        <taxon>Metazoa</taxon>
        <taxon>Chordata</taxon>
        <taxon>Craniata</taxon>
        <taxon>Vertebrata</taxon>
        <taxon>Euteleostomi</taxon>
        <taxon>Mammalia</taxon>
        <taxon>Eutheria</taxon>
        <taxon>Laurasiatheria</taxon>
        <taxon>Carnivora</taxon>
        <taxon>Caniformia</taxon>
        <taxon>Canidae</taxon>
        <taxon>Nyctereutes</taxon>
    </lineage>
</organism>
<protein>
    <submittedName>
        <fullName evidence="3">(raccoon dog) hypothetical protein</fullName>
    </submittedName>
</protein>
<dbReference type="PANTHER" id="PTHR14572">
    <property type="entry name" value="PANCREATIC PROGENITOR CELL DIFFERENTIATION AND PROLIFERATION FACTOR"/>
    <property type="match status" value="1"/>
</dbReference>
<evidence type="ECO:0000256" key="1">
    <source>
        <dbReference type="ARBA" id="ARBA00006609"/>
    </source>
</evidence>